<name>A0A2N1UN31_9BACT</name>
<dbReference type="Pfam" id="PF17871">
    <property type="entry name" value="AAA_lid_9"/>
    <property type="match status" value="1"/>
</dbReference>
<dbReference type="SMART" id="SM00382">
    <property type="entry name" value="AAA"/>
    <property type="match status" value="2"/>
</dbReference>
<dbReference type="InterPro" id="IPR019489">
    <property type="entry name" value="Clp_ATPase_C"/>
</dbReference>
<dbReference type="FunFam" id="3.40.50.300:FF:000010">
    <property type="entry name" value="Chaperone clpB 1, putative"/>
    <property type="match status" value="1"/>
</dbReference>
<dbReference type="Gene3D" id="1.10.1780.10">
    <property type="entry name" value="Clp, N-terminal domain"/>
    <property type="match status" value="1"/>
</dbReference>
<evidence type="ECO:0000256" key="3">
    <source>
        <dbReference type="ARBA" id="ARBA00022840"/>
    </source>
</evidence>
<keyword evidence="4" id="KW-0143">Chaperone</keyword>
<feature type="coiled-coil region" evidence="6">
    <location>
        <begin position="435"/>
        <end position="541"/>
    </location>
</feature>
<proteinExistence type="predicted"/>
<dbReference type="AlphaFoldDB" id="A0A2N1UN31"/>
<dbReference type="InterPro" id="IPR027417">
    <property type="entry name" value="P-loop_NTPase"/>
</dbReference>
<comment type="caution">
    <text evidence="8">The sequence shown here is derived from an EMBL/GenBank/DDBJ whole genome shotgun (WGS) entry which is preliminary data.</text>
</comment>
<dbReference type="PANTHER" id="PTHR11638">
    <property type="entry name" value="ATP-DEPENDENT CLP PROTEASE"/>
    <property type="match status" value="1"/>
</dbReference>
<evidence type="ECO:0000313" key="8">
    <source>
        <dbReference type="EMBL" id="PKL72181.1"/>
    </source>
</evidence>
<dbReference type="Pfam" id="PF07724">
    <property type="entry name" value="AAA_2"/>
    <property type="match status" value="1"/>
</dbReference>
<dbReference type="PRINTS" id="PR00300">
    <property type="entry name" value="CLPPROTEASEA"/>
</dbReference>
<keyword evidence="1 5" id="KW-0677">Repeat</keyword>
<dbReference type="FunFam" id="3.40.50.300:FF:000025">
    <property type="entry name" value="ATP-dependent Clp protease subunit"/>
    <property type="match status" value="1"/>
</dbReference>
<keyword evidence="2" id="KW-0547">Nucleotide-binding</keyword>
<evidence type="ECO:0000256" key="1">
    <source>
        <dbReference type="ARBA" id="ARBA00022737"/>
    </source>
</evidence>
<dbReference type="Gene3D" id="4.10.860.10">
    <property type="entry name" value="UVR domain"/>
    <property type="match status" value="1"/>
</dbReference>
<dbReference type="PANTHER" id="PTHR11638:SF18">
    <property type="entry name" value="HEAT SHOCK PROTEIN 104"/>
    <property type="match status" value="1"/>
</dbReference>
<dbReference type="InterPro" id="IPR003959">
    <property type="entry name" value="ATPase_AAA_core"/>
</dbReference>
<dbReference type="InterPro" id="IPR036628">
    <property type="entry name" value="Clp_N_dom_sf"/>
</dbReference>
<keyword evidence="8" id="KW-0645">Protease</keyword>
<keyword evidence="6" id="KW-0175">Coiled coil</keyword>
<gene>
    <name evidence="8" type="ORF">CVV26_02620</name>
</gene>
<organism evidence="8 9">
    <name type="scientific">Candidatus Kuenenbacteria bacterium HGW-Kuenenbacteria-1</name>
    <dbReference type="NCBI Taxonomy" id="2013812"/>
    <lineage>
        <taxon>Bacteria</taxon>
        <taxon>Candidatus Kueneniibacteriota</taxon>
    </lineage>
</organism>
<evidence type="ECO:0000256" key="2">
    <source>
        <dbReference type="ARBA" id="ARBA00022741"/>
    </source>
</evidence>
<evidence type="ECO:0000259" key="7">
    <source>
        <dbReference type="PROSITE" id="PS51903"/>
    </source>
</evidence>
<dbReference type="InterPro" id="IPR018368">
    <property type="entry name" value="ClpA/B_CS1"/>
</dbReference>
<dbReference type="Gene3D" id="1.10.8.60">
    <property type="match status" value="2"/>
</dbReference>
<dbReference type="Pfam" id="PF02861">
    <property type="entry name" value="Clp_N"/>
    <property type="match status" value="2"/>
</dbReference>
<keyword evidence="3 8" id="KW-0067">ATP-binding</keyword>
<dbReference type="InterPro" id="IPR050130">
    <property type="entry name" value="ClpA_ClpB"/>
</dbReference>
<sequence>MNITKTNNNSIAQKFTEYLNRVFSEAQDLAFILNSPEITPEHLFYSISLVKGSLGKEILEKVGIETEKIKTLFFPADQIFYSQNSKKTIIQRNKIIQLSILSQKILVKTVLIAAQNQHKYIGTEHLLLALVQTESPFFKKLWKEKKIDIKSFNKQLKDILKATSKFSELISPFEYQKIKDFPKIKKDSALNFFCTDLTDSKIQKSIDPVIGREEEINRMIDILSRRTKNNPILIGEPGVGKTAIVEGLAKRILLGQVPDILINKKIFTLDLSTVVAGASFRGEFEIRFKQIIEEVKRNSNIILFIDEIHTLVGAGNVPGSLDAANILKPALAHGEIHLIGATTLSEYKKYIEEETALERRFQPILVNEPNIETTFQILKGLKNNYETFHQIFITDEALTAACVLSKQFIPSKFLPDKAIDLIDETASRIKVIKTKDNFFKEIRKLENELEIIEEEKKDAILKEDFEKAIILKEQTNKLLDKINELYQKTKEEKKEILGKITEKEIRETISKITKVPIQKLISDEKKQLINLEETLKEKIINQDQAIKEVSECIRCSRLGLMSANRPLSSFLFLGPSGVGKTELAKILAKIIFVDESAFIRIDMSEFSESFNISKLIGAPAGYVGYKESGKLTDTVKTRPYSLILFDEIEKAHPDVLNLLLQVLEDGHLTDAIGRKINFKNTIIVMTSNIGVEKFNQSAQIGFDVKDEKKDKTLKENYKEIKKEILKDLPSRFRPEFLNRLDKILVFQPLNLKGLEKIVLLQIEELNNNLALKNLSLELTNEAVQFIAKKSFAPEQGARSIRKTIQGLIINPIAQKMLEDKFKKNQTIEVQVEKGKLILS</sequence>
<dbReference type="EMBL" id="PGYQ01000013">
    <property type="protein sequence ID" value="PKL72181.1"/>
    <property type="molecule type" value="Genomic_DNA"/>
</dbReference>
<evidence type="ECO:0000313" key="9">
    <source>
        <dbReference type="Proteomes" id="UP000233414"/>
    </source>
</evidence>
<dbReference type="GO" id="GO:0005524">
    <property type="term" value="F:ATP binding"/>
    <property type="evidence" value="ECO:0007669"/>
    <property type="project" value="UniProtKB-KW"/>
</dbReference>
<evidence type="ECO:0000256" key="5">
    <source>
        <dbReference type="PROSITE-ProRule" id="PRU01251"/>
    </source>
</evidence>
<dbReference type="GO" id="GO:0034605">
    <property type="term" value="P:cellular response to heat"/>
    <property type="evidence" value="ECO:0007669"/>
    <property type="project" value="TreeGrafter"/>
</dbReference>
<dbReference type="GO" id="GO:0016887">
    <property type="term" value="F:ATP hydrolysis activity"/>
    <property type="evidence" value="ECO:0007669"/>
    <property type="project" value="InterPro"/>
</dbReference>
<dbReference type="InterPro" id="IPR004176">
    <property type="entry name" value="Clp_R_N"/>
</dbReference>
<dbReference type="Pfam" id="PF00004">
    <property type="entry name" value="AAA"/>
    <property type="match status" value="1"/>
</dbReference>
<reference evidence="8 9" key="1">
    <citation type="journal article" date="2017" name="ISME J.">
        <title>Potential for microbial H2 and metal transformations associated with novel bacteria and archaea in deep terrestrial subsurface sediments.</title>
        <authorList>
            <person name="Hernsdorf A.W."/>
            <person name="Amano Y."/>
            <person name="Miyakawa K."/>
            <person name="Ise K."/>
            <person name="Suzuki Y."/>
            <person name="Anantharaman K."/>
            <person name="Probst A."/>
            <person name="Burstein D."/>
            <person name="Thomas B.C."/>
            <person name="Banfield J.F."/>
        </authorList>
    </citation>
    <scope>NUCLEOTIDE SEQUENCE [LARGE SCALE GENOMIC DNA]</scope>
    <source>
        <strain evidence="8">HGW-Kuenenbacteria-1</strain>
    </source>
</reference>
<dbReference type="CDD" id="cd19499">
    <property type="entry name" value="RecA-like_ClpB_Hsp104-like"/>
    <property type="match status" value="1"/>
</dbReference>
<dbReference type="GO" id="GO:0006508">
    <property type="term" value="P:proteolysis"/>
    <property type="evidence" value="ECO:0007669"/>
    <property type="project" value="UniProtKB-KW"/>
</dbReference>
<dbReference type="InterPro" id="IPR003593">
    <property type="entry name" value="AAA+_ATPase"/>
</dbReference>
<dbReference type="SMART" id="SM01086">
    <property type="entry name" value="ClpB_D2-small"/>
    <property type="match status" value="1"/>
</dbReference>
<dbReference type="SUPFAM" id="SSF81923">
    <property type="entry name" value="Double Clp-N motif"/>
    <property type="match status" value="1"/>
</dbReference>
<evidence type="ECO:0000256" key="4">
    <source>
        <dbReference type="ARBA" id="ARBA00023186"/>
    </source>
</evidence>
<dbReference type="GO" id="GO:0005737">
    <property type="term" value="C:cytoplasm"/>
    <property type="evidence" value="ECO:0007669"/>
    <property type="project" value="TreeGrafter"/>
</dbReference>
<dbReference type="InterPro" id="IPR041546">
    <property type="entry name" value="ClpA/ClpB_AAA_lid"/>
</dbReference>
<dbReference type="SUPFAM" id="SSF52540">
    <property type="entry name" value="P-loop containing nucleoside triphosphate hydrolases"/>
    <property type="match status" value="2"/>
</dbReference>
<dbReference type="PROSITE" id="PS00870">
    <property type="entry name" value="CLPAB_1"/>
    <property type="match status" value="1"/>
</dbReference>
<dbReference type="GO" id="GO:0008233">
    <property type="term" value="F:peptidase activity"/>
    <property type="evidence" value="ECO:0007669"/>
    <property type="project" value="UniProtKB-KW"/>
</dbReference>
<evidence type="ECO:0000256" key="6">
    <source>
        <dbReference type="SAM" id="Coils"/>
    </source>
</evidence>
<accession>A0A2N1UN31</accession>
<dbReference type="Proteomes" id="UP000233414">
    <property type="component" value="Unassembled WGS sequence"/>
</dbReference>
<dbReference type="Pfam" id="PF10431">
    <property type="entry name" value="ClpB_D2-small"/>
    <property type="match status" value="1"/>
</dbReference>
<feature type="domain" description="Clp R" evidence="7">
    <location>
        <begin position="12"/>
        <end position="162"/>
    </location>
</feature>
<protein>
    <submittedName>
        <fullName evidence="8">ATP-dependent Clp protease ATP-binding subunit ClpC</fullName>
    </submittedName>
</protein>
<dbReference type="Gene3D" id="3.40.50.300">
    <property type="entry name" value="P-loop containing nucleotide triphosphate hydrolases"/>
    <property type="match status" value="2"/>
</dbReference>
<dbReference type="CDD" id="cd00009">
    <property type="entry name" value="AAA"/>
    <property type="match status" value="1"/>
</dbReference>
<dbReference type="InterPro" id="IPR001270">
    <property type="entry name" value="ClpA/B"/>
</dbReference>
<keyword evidence="8" id="KW-0378">Hydrolase</keyword>
<dbReference type="PROSITE" id="PS51903">
    <property type="entry name" value="CLP_R"/>
    <property type="match status" value="1"/>
</dbReference>